<comment type="caution">
    <text evidence="1">The sequence shown here is derived from an EMBL/GenBank/DDBJ whole genome shotgun (WGS) entry which is preliminary data.</text>
</comment>
<dbReference type="Pfam" id="PF10049">
    <property type="entry name" value="DUF2283"/>
    <property type="match status" value="1"/>
</dbReference>
<accession>A0A660CCH9</accession>
<protein>
    <submittedName>
        <fullName evidence="1">Uncharacterized protein YuzE</fullName>
    </submittedName>
</protein>
<gene>
    <name evidence="1" type="ORF">JD82_00353</name>
</gene>
<dbReference type="InterPro" id="IPR019270">
    <property type="entry name" value="DUF2283"/>
</dbReference>
<reference evidence="1 2" key="1">
    <citation type="submission" date="2019-07" db="EMBL/GenBank/DDBJ databases">
        <title>R&amp;d 2014.</title>
        <authorList>
            <person name="Klenk H.-P."/>
        </authorList>
    </citation>
    <scope>NUCLEOTIDE SEQUENCE [LARGE SCALE GENOMIC DNA]</scope>
    <source>
        <strain evidence="1 2">DSM 43194</strain>
    </source>
</reference>
<sequence>MGHHEQVRIEYDPETDVAYVYLTGAQLPPGRQSIELETPPDCPATVVMDWKGGKIAGFEVLGASASLHPDLIAQATPPGGRQ</sequence>
<proteinExistence type="predicted"/>
<dbReference type="Proteomes" id="UP000317303">
    <property type="component" value="Unassembled WGS sequence"/>
</dbReference>
<dbReference type="OrthoDB" id="2911799at2"/>
<keyword evidence="2" id="KW-1185">Reference proteome</keyword>
<evidence type="ECO:0000313" key="1">
    <source>
        <dbReference type="EMBL" id="TWH18535.1"/>
    </source>
</evidence>
<dbReference type="AlphaFoldDB" id="A0A660CCH9"/>
<organism evidence="1 2">
    <name type="scientific">Prauserella rugosa</name>
    <dbReference type="NCBI Taxonomy" id="43354"/>
    <lineage>
        <taxon>Bacteria</taxon>
        <taxon>Bacillati</taxon>
        <taxon>Actinomycetota</taxon>
        <taxon>Actinomycetes</taxon>
        <taxon>Pseudonocardiales</taxon>
        <taxon>Pseudonocardiaceae</taxon>
        <taxon>Prauserella</taxon>
    </lineage>
</organism>
<evidence type="ECO:0000313" key="2">
    <source>
        <dbReference type="Proteomes" id="UP000317303"/>
    </source>
</evidence>
<name>A0A660CCH9_9PSEU</name>
<dbReference type="EMBL" id="VLJV01000001">
    <property type="protein sequence ID" value="TWH18535.1"/>
    <property type="molecule type" value="Genomic_DNA"/>
</dbReference>